<feature type="region of interest" description="Disordered" evidence="1">
    <location>
        <begin position="1"/>
        <end position="20"/>
    </location>
</feature>
<dbReference type="Proteomes" id="UP001189624">
    <property type="component" value="Chromosome 7"/>
</dbReference>
<dbReference type="Gramene" id="rna-AYBTSS11_LOCUS20983">
    <property type="protein sequence ID" value="CAJ1967066.1"/>
    <property type="gene ID" value="gene-AYBTSS11_LOCUS20983"/>
</dbReference>
<gene>
    <name evidence="2" type="ORF">AYBTSS11_LOCUS20983</name>
</gene>
<dbReference type="EMBL" id="OY731404">
    <property type="protein sequence ID" value="CAJ1967066.1"/>
    <property type="molecule type" value="Genomic_DNA"/>
</dbReference>
<evidence type="ECO:0000256" key="1">
    <source>
        <dbReference type="SAM" id="MobiDB-lite"/>
    </source>
</evidence>
<protein>
    <submittedName>
        <fullName evidence="2">Uncharacterized protein</fullName>
    </submittedName>
</protein>
<keyword evidence="3" id="KW-1185">Reference proteome</keyword>
<proteinExistence type="predicted"/>
<sequence length="60" mass="6584">MNSSPTCTSGQQEKQIHQQKNASNLITICPKKRVPTGSLHDLDEILLLGDPLDINLNVSE</sequence>
<organism evidence="2 3">
    <name type="scientific">Sphenostylis stenocarpa</name>
    <dbReference type="NCBI Taxonomy" id="92480"/>
    <lineage>
        <taxon>Eukaryota</taxon>
        <taxon>Viridiplantae</taxon>
        <taxon>Streptophyta</taxon>
        <taxon>Embryophyta</taxon>
        <taxon>Tracheophyta</taxon>
        <taxon>Spermatophyta</taxon>
        <taxon>Magnoliopsida</taxon>
        <taxon>eudicotyledons</taxon>
        <taxon>Gunneridae</taxon>
        <taxon>Pentapetalae</taxon>
        <taxon>rosids</taxon>
        <taxon>fabids</taxon>
        <taxon>Fabales</taxon>
        <taxon>Fabaceae</taxon>
        <taxon>Papilionoideae</taxon>
        <taxon>50 kb inversion clade</taxon>
        <taxon>NPAAA clade</taxon>
        <taxon>indigoferoid/millettioid clade</taxon>
        <taxon>Phaseoleae</taxon>
        <taxon>Sphenostylis</taxon>
    </lineage>
</organism>
<reference evidence="2" key="1">
    <citation type="submission" date="2023-10" db="EMBL/GenBank/DDBJ databases">
        <authorList>
            <person name="Domelevo Entfellner J.-B."/>
        </authorList>
    </citation>
    <scope>NUCLEOTIDE SEQUENCE</scope>
</reference>
<dbReference type="AlphaFoldDB" id="A0AA86SZY0"/>
<name>A0AA86SZY0_9FABA</name>
<evidence type="ECO:0000313" key="3">
    <source>
        <dbReference type="Proteomes" id="UP001189624"/>
    </source>
</evidence>
<accession>A0AA86SZY0</accession>
<evidence type="ECO:0000313" key="2">
    <source>
        <dbReference type="EMBL" id="CAJ1967066.1"/>
    </source>
</evidence>